<evidence type="ECO:0000256" key="7">
    <source>
        <dbReference type="SAM" id="Phobius"/>
    </source>
</evidence>
<evidence type="ECO:0000256" key="6">
    <source>
        <dbReference type="SAM" id="MobiDB-lite"/>
    </source>
</evidence>
<dbReference type="Proteomes" id="UP000655225">
    <property type="component" value="Unassembled WGS sequence"/>
</dbReference>
<accession>A0A834YJ20</accession>
<evidence type="ECO:0008006" key="10">
    <source>
        <dbReference type="Google" id="ProtNLM"/>
    </source>
</evidence>
<organism evidence="8 9">
    <name type="scientific">Tetracentron sinense</name>
    <name type="common">Spur-leaf</name>
    <dbReference type="NCBI Taxonomy" id="13715"/>
    <lineage>
        <taxon>Eukaryota</taxon>
        <taxon>Viridiplantae</taxon>
        <taxon>Streptophyta</taxon>
        <taxon>Embryophyta</taxon>
        <taxon>Tracheophyta</taxon>
        <taxon>Spermatophyta</taxon>
        <taxon>Magnoliopsida</taxon>
        <taxon>Trochodendrales</taxon>
        <taxon>Trochodendraceae</taxon>
        <taxon>Tetracentron</taxon>
    </lineage>
</organism>
<reference evidence="8 9" key="1">
    <citation type="submission" date="2020-04" db="EMBL/GenBank/DDBJ databases">
        <title>Plant Genome Project.</title>
        <authorList>
            <person name="Zhang R.-G."/>
        </authorList>
    </citation>
    <scope>NUCLEOTIDE SEQUENCE [LARGE SCALE GENOMIC DNA]</scope>
    <source>
        <strain evidence="8">YNK0</strain>
        <tissue evidence="8">Leaf</tissue>
    </source>
</reference>
<protein>
    <recommendedName>
        <fullName evidence="10">Protein POLLEN DEFECTIVE IN GUIDANCE 1</fullName>
    </recommendedName>
</protein>
<keyword evidence="9" id="KW-1185">Reference proteome</keyword>
<comment type="subcellular location">
    <subcellularLocation>
        <location evidence="1">Membrane</location>
        <topology evidence="1">Multi-pass membrane protein</topology>
    </subcellularLocation>
</comment>
<evidence type="ECO:0000256" key="2">
    <source>
        <dbReference type="ARBA" id="ARBA00008803"/>
    </source>
</evidence>
<feature type="transmembrane region" description="Helical" evidence="7">
    <location>
        <begin position="915"/>
        <end position="935"/>
    </location>
</feature>
<dbReference type="Pfam" id="PF05346">
    <property type="entry name" value="DUF747"/>
    <property type="match status" value="1"/>
</dbReference>
<keyword evidence="3 7" id="KW-0812">Transmembrane</keyword>
<dbReference type="AlphaFoldDB" id="A0A834YJ20"/>
<feature type="transmembrane region" description="Helical" evidence="7">
    <location>
        <begin position="777"/>
        <end position="804"/>
    </location>
</feature>
<evidence type="ECO:0000256" key="5">
    <source>
        <dbReference type="ARBA" id="ARBA00023136"/>
    </source>
</evidence>
<dbReference type="InterPro" id="IPR008010">
    <property type="entry name" value="Tatp1"/>
</dbReference>
<feature type="transmembrane region" description="Helical" evidence="7">
    <location>
        <begin position="947"/>
        <end position="972"/>
    </location>
</feature>
<evidence type="ECO:0000256" key="3">
    <source>
        <dbReference type="ARBA" id="ARBA00022692"/>
    </source>
</evidence>
<comment type="similarity">
    <text evidence="2">Belongs to the TAPT1 family.</text>
</comment>
<dbReference type="OMA" id="YENASCA"/>
<feature type="region of interest" description="Disordered" evidence="6">
    <location>
        <begin position="437"/>
        <end position="477"/>
    </location>
</feature>
<feature type="compositionally biased region" description="Basic and acidic residues" evidence="6">
    <location>
        <begin position="316"/>
        <end position="333"/>
    </location>
</feature>
<feature type="compositionally biased region" description="Basic and acidic residues" evidence="6">
    <location>
        <begin position="449"/>
        <end position="461"/>
    </location>
</feature>
<keyword evidence="5 7" id="KW-0472">Membrane</keyword>
<feature type="region of interest" description="Disordered" evidence="6">
    <location>
        <begin position="313"/>
        <end position="347"/>
    </location>
</feature>
<feature type="transmembrane region" description="Helical" evidence="7">
    <location>
        <begin position="738"/>
        <end position="757"/>
    </location>
</feature>
<dbReference type="PANTHER" id="PTHR13317">
    <property type="entry name" value="TRANSMEMBRANE ANTERIOR POSTERIOR TRANSFORMATION PROTEIN 1 HOMOLOG"/>
    <property type="match status" value="1"/>
</dbReference>
<dbReference type="EMBL" id="JABCRI010000018">
    <property type="protein sequence ID" value="KAF8389694.1"/>
    <property type="molecule type" value="Genomic_DNA"/>
</dbReference>
<keyword evidence="4 7" id="KW-1133">Transmembrane helix</keyword>
<evidence type="ECO:0000256" key="1">
    <source>
        <dbReference type="ARBA" id="ARBA00004141"/>
    </source>
</evidence>
<evidence type="ECO:0000313" key="8">
    <source>
        <dbReference type="EMBL" id="KAF8389694.1"/>
    </source>
</evidence>
<evidence type="ECO:0000313" key="9">
    <source>
        <dbReference type="Proteomes" id="UP000655225"/>
    </source>
</evidence>
<comment type="caution">
    <text evidence="8">The sequence shown here is derived from an EMBL/GenBank/DDBJ whole genome shotgun (WGS) entry which is preliminary data.</text>
</comment>
<feature type="compositionally biased region" description="Basic residues" evidence="6">
    <location>
        <begin position="334"/>
        <end position="347"/>
    </location>
</feature>
<dbReference type="PANTHER" id="PTHR13317:SF4">
    <property type="entry name" value="TRANSMEMBRANE ANTERIOR POSTERIOR TRANSFORMATION PROTEIN 1 HOMOLOG"/>
    <property type="match status" value="1"/>
</dbReference>
<dbReference type="OrthoDB" id="29023at2759"/>
<name>A0A834YJ20_TETSI</name>
<dbReference type="GO" id="GO:0005789">
    <property type="term" value="C:endoplasmic reticulum membrane"/>
    <property type="evidence" value="ECO:0007669"/>
    <property type="project" value="TreeGrafter"/>
</dbReference>
<evidence type="ECO:0000256" key="4">
    <source>
        <dbReference type="ARBA" id="ARBA00022989"/>
    </source>
</evidence>
<sequence length="993" mass="110465">MGDSQDSSDAVLISGSPEGVELDLVVGIIDGASMVLQKRLAPTTIEIAPPSACQVDAEDTFQKMVVVEDVGIVGNVTLDYNDSGLGAALDHEGSRATTRFSLAYHTGEATCIPNDRCIASEDPKFTATAGEGLLSEQVQQWACGDFPSSALGTSPSFGSSQTASGFGTQSELGFSPNPLMISDGVESIDVVTELSDVPLFQVKFGDVIKPDLVPDKDEVPQQNCGPHSSLPTRDGGWRVSDSVLTAECLSDIVLFAVLTVQNQRSLDLKRDPPILLCCSLRSMALESGRRKLSFVILSSYGSLDEETFLNRSTSDPFRENVGDGERLASPDKPNRRKRKNKRSRKKKMIACSIEEDPITENGVDSVFDDQKPLYYENASCANGLESDFQCRRIQTIICEEVTVSEENGGSVRTVHQIAEPDFQNLHSDRRLDVELRQRNVNGSGAGDDSVSRTDEPAKEENGGELNSSGKRLIEPNGTSINKLKTSESLDWKRIIAEDSSYLSPVEKSPVKYFMDEMFSGNSLRRTTTLGNEKERERVYDAIFRLPWRCELVTSPLYLWGFREGSLMHCQVIYVKVFSISILSSRNGLSSCVELINVGFFVCLDSFLSLLTIMPTRILVNFWRFLNIRLKDDLTMLVAGSSRGLVQKICLILAVLLCWHVESFYYSKQVDISRIYHMIRGQGTIKLYVVYNVLEIFDKLCQSFGGDVLQTLFNSAEGLASSSPENIRYWLRRFISDQALAVVASNILFLVMGVFFIYHVDICLPSFSLASYILVHSFILLAQAITLSTCIAAHNNALLALLVSNNFAEIKSSVFKRLSKDNIHSLVYYDSVKRFHISASVLFVLAQNILEAEGPWFGSFLYNALLVYVCEILIAVIKHSFVAKFNEIKPIVYSEFLEDLCKQTLNIRSEDGKKNLTFIPSAPACVVIRVLSPIYAVHLPYGPLSWKLLWIFLLLAVTYVMLASLKVMIGLGLQKHATWYVNRCQKRKHHLHLD</sequence>
<proteinExistence type="inferred from homology"/>
<feature type="transmembrane region" description="Helical" evidence="7">
    <location>
        <begin position="855"/>
        <end position="876"/>
    </location>
</feature>
<gene>
    <name evidence="8" type="ORF">HHK36_024213</name>
</gene>